<dbReference type="AlphaFoldDB" id="A0A7X0JC37"/>
<reference evidence="1 2" key="1">
    <citation type="submission" date="2020-08" db="EMBL/GenBank/DDBJ databases">
        <title>The Agave Microbiome: Exploring the role of microbial communities in plant adaptations to desert environments.</title>
        <authorList>
            <person name="Partida-Martinez L.P."/>
        </authorList>
    </citation>
    <scope>NUCLEOTIDE SEQUENCE [LARGE SCALE GENOMIC DNA]</scope>
    <source>
        <strain evidence="1 2">AS3.13</strain>
    </source>
</reference>
<evidence type="ECO:0000313" key="1">
    <source>
        <dbReference type="EMBL" id="MBB6503696.1"/>
    </source>
</evidence>
<reference evidence="1 2" key="2">
    <citation type="submission" date="2020-08" db="EMBL/GenBank/DDBJ databases">
        <authorList>
            <person name="Partida-Martinez L."/>
            <person name="Huntemann M."/>
            <person name="Clum A."/>
            <person name="Wang J."/>
            <person name="Palaniappan K."/>
            <person name="Ritter S."/>
            <person name="Chen I.-M."/>
            <person name="Stamatis D."/>
            <person name="Reddy T."/>
            <person name="O'Malley R."/>
            <person name="Daum C."/>
            <person name="Shapiro N."/>
            <person name="Ivanova N."/>
            <person name="Kyrpides N."/>
            <person name="Woyke T."/>
        </authorList>
    </citation>
    <scope>NUCLEOTIDE SEQUENCE [LARGE SCALE GENOMIC DNA]</scope>
    <source>
        <strain evidence="1 2">AS3.13</strain>
    </source>
</reference>
<sequence length="139" mass="14818">MFDGDRNKPSIVERVIVPLSPTTRFSTATGEPPPPVSSLKWMLLPVGMSNCFQSIVAPFAVTPTSSRVSPTDDTGVLIPVELTTSPGPGSRSAGCDVCAHAGAAASSKPPCKAVDRINRCRNRVERMICFPMFTIGDRQ</sequence>
<evidence type="ECO:0000313" key="2">
    <source>
        <dbReference type="Proteomes" id="UP000522313"/>
    </source>
</evidence>
<organism evidence="1 2">
    <name type="scientific">Sphingomonas endophytica</name>
    <dbReference type="NCBI Taxonomy" id="869719"/>
    <lineage>
        <taxon>Bacteria</taxon>
        <taxon>Pseudomonadati</taxon>
        <taxon>Pseudomonadota</taxon>
        <taxon>Alphaproteobacteria</taxon>
        <taxon>Sphingomonadales</taxon>
        <taxon>Sphingomonadaceae</taxon>
        <taxon>Sphingomonas</taxon>
    </lineage>
</organism>
<proteinExistence type="predicted"/>
<dbReference type="Proteomes" id="UP000522313">
    <property type="component" value="Unassembled WGS sequence"/>
</dbReference>
<accession>A0A7X0JC37</accession>
<name>A0A7X0JC37_9SPHN</name>
<dbReference type="EMBL" id="JACHBT010000003">
    <property type="protein sequence ID" value="MBB6503696.1"/>
    <property type="molecule type" value="Genomic_DNA"/>
</dbReference>
<gene>
    <name evidence="1" type="ORF">F4693_000651</name>
</gene>
<comment type="caution">
    <text evidence="1">The sequence shown here is derived from an EMBL/GenBank/DDBJ whole genome shotgun (WGS) entry which is preliminary data.</text>
</comment>
<protein>
    <submittedName>
        <fullName evidence="1">Uncharacterized protein</fullName>
    </submittedName>
</protein>